<evidence type="ECO:0000313" key="4">
    <source>
        <dbReference type="EMBL" id="TPW75816.1"/>
    </source>
</evidence>
<dbReference type="GO" id="GO:0006508">
    <property type="term" value="P:proteolysis"/>
    <property type="evidence" value="ECO:0007669"/>
    <property type="project" value="UniProtKB-KW"/>
</dbReference>
<feature type="signal peptide" evidence="2">
    <location>
        <begin position="1"/>
        <end position="20"/>
    </location>
</feature>
<proteinExistence type="predicted"/>
<evidence type="ECO:0000256" key="1">
    <source>
        <dbReference type="SAM" id="Phobius"/>
    </source>
</evidence>
<keyword evidence="4" id="KW-0482">Metalloprotease</keyword>
<dbReference type="EMBL" id="VHQG01000002">
    <property type="protein sequence ID" value="TPW75816.1"/>
    <property type="molecule type" value="Genomic_DNA"/>
</dbReference>
<dbReference type="Pfam" id="PF02517">
    <property type="entry name" value="Rce1-like"/>
    <property type="match status" value="1"/>
</dbReference>
<feature type="transmembrane region" description="Helical" evidence="1">
    <location>
        <begin position="241"/>
        <end position="258"/>
    </location>
</feature>
<keyword evidence="1" id="KW-0812">Transmembrane</keyword>
<organism evidence="4 5">
    <name type="scientific">Schumannella soli</name>
    <dbReference type="NCBI Taxonomy" id="2590779"/>
    <lineage>
        <taxon>Bacteria</taxon>
        <taxon>Bacillati</taxon>
        <taxon>Actinomycetota</taxon>
        <taxon>Actinomycetes</taxon>
        <taxon>Micrococcales</taxon>
        <taxon>Microbacteriaceae</taxon>
        <taxon>Schumannella</taxon>
    </lineage>
</organism>
<evidence type="ECO:0000313" key="5">
    <source>
        <dbReference type="Proteomes" id="UP000316252"/>
    </source>
</evidence>
<protein>
    <submittedName>
        <fullName evidence="4">CPBP family intramembrane metalloprotease</fullName>
    </submittedName>
</protein>
<evidence type="ECO:0000259" key="3">
    <source>
        <dbReference type="Pfam" id="PF02517"/>
    </source>
</evidence>
<feature type="domain" description="CAAX prenyl protease 2/Lysostaphin resistance protein A-like" evidence="3">
    <location>
        <begin position="185"/>
        <end position="277"/>
    </location>
</feature>
<dbReference type="AlphaFoldDB" id="A0A506Y000"/>
<keyword evidence="4" id="KW-0645">Protease</keyword>
<comment type="caution">
    <text evidence="4">The sequence shown here is derived from an EMBL/GenBank/DDBJ whole genome shotgun (WGS) entry which is preliminary data.</text>
</comment>
<keyword evidence="1" id="KW-1133">Transmembrane helix</keyword>
<feature type="transmembrane region" description="Helical" evidence="1">
    <location>
        <begin position="103"/>
        <end position="125"/>
    </location>
</feature>
<reference evidence="4 5" key="1">
    <citation type="submission" date="2019-06" db="EMBL/GenBank/DDBJ databases">
        <authorList>
            <person name="Li F."/>
        </authorList>
    </citation>
    <scope>NUCLEOTIDE SEQUENCE [LARGE SCALE GENOMIC DNA]</scope>
    <source>
        <strain evidence="4 5">10F1D-1</strain>
    </source>
</reference>
<dbReference type="GO" id="GO:0008237">
    <property type="term" value="F:metallopeptidase activity"/>
    <property type="evidence" value="ECO:0007669"/>
    <property type="project" value="UniProtKB-KW"/>
</dbReference>
<keyword evidence="5" id="KW-1185">Reference proteome</keyword>
<feature type="chain" id="PRO_5039494729" evidence="2">
    <location>
        <begin position="21"/>
        <end position="297"/>
    </location>
</feature>
<feature type="transmembrane region" description="Helical" evidence="1">
    <location>
        <begin position="56"/>
        <end position="76"/>
    </location>
</feature>
<feature type="transmembrane region" description="Helical" evidence="1">
    <location>
        <begin position="265"/>
        <end position="285"/>
    </location>
</feature>
<gene>
    <name evidence="4" type="ORF">FJ657_08115</name>
</gene>
<name>A0A506Y000_9MICO</name>
<accession>A0A506Y000</accession>
<feature type="transmembrane region" description="Helical" evidence="1">
    <location>
        <begin position="146"/>
        <end position="165"/>
    </location>
</feature>
<sequence>MCGCAVGPRALALSASSASASASASASSASQWSARAARSSRAYDRGVSRARIHAEVLIVLGLSLGLSALYAIVQLIDASTRGPLSGQTTTLNPSRSDREIFDLLYQLLSLLGDLVPVALVCYLLWSATRPRLDRLGIDFTRPGRDALQGLGLAIVIGAGGIGIYLGARALGLAVGVQANGLTEHWWTIPVLLLSAFRAGASEEVIVIGYLFARLREAGWKDWTIIVGAAVLRGSYHLYQGWGGFVGNLIMGLIFGWLYSRTRRVLPLVIAHTIIDAVVFVGYPWAASTFPALFGVGR</sequence>
<dbReference type="GO" id="GO:0080120">
    <property type="term" value="P:CAAX-box protein maturation"/>
    <property type="evidence" value="ECO:0007669"/>
    <property type="project" value="UniProtKB-ARBA"/>
</dbReference>
<dbReference type="Proteomes" id="UP000316252">
    <property type="component" value="Unassembled WGS sequence"/>
</dbReference>
<dbReference type="InterPro" id="IPR003675">
    <property type="entry name" value="Rce1/LyrA-like_dom"/>
</dbReference>
<evidence type="ECO:0000256" key="2">
    <source>
        <dbReference type="SAM" id="SignalP"/>
    </source>
</evidence>
<keyword evidence="2" id="KW-0732">Signal</keyword>
<keyword evidence="4" id="KW-0378">Hydrolase</keyword>
<dbReference type="GO" id="GO:0004175">
    <property type="term" value="F:endopeptidase activity"/>
    <property type="evidence" value="ECO:0007669"/>
    <property type="project" value="UniProtKB-ARBA"/>
</dbReference>
<keyword evidence="1" id="KW-0472">Membrane</keyword>
<dbReference type="OrthoDB" id="4453618at2"/>